<name>A0A0A6FCG4_9PSED</name>
<proteinExistence type="predicted"/>
<sequence length="118" mass="12425">MSQPPEPPVTDLVSPYASPNSRKLHEAAERALDHYLLPAAIMAEPYTPNALFMANPQADTESLLTNACGSLASASVMLGNFAGVLEGSNRHTLLGIAQVVMLGELAVNKALDLVVPTE</sequence>
<dbReference type="Proteomes" id="UP000030564">
    <property type="component" value="Unassembled WGS sequence"/>
</dbReference>
<evidence type="ECO:0008006" key="3">
    <source>
        <dbReference type="Google" id="ProtNLM"/>
    </source>
</evidence>
<dbReference type="AlphaFoldDB" id="A0A0A6FCG4"/>
<organism evidence="1 2">
    <name type="scientific">Pseudomonas chlororaphis</name>
    <dbReference type="NCBI Taxonomy" id="587753"/>
    <lineage>
        <taxon>Bacteria</taxon>
        <taxon>Pseudomonadati</taxon>
        <taxon>Pseudomonadota</taxon>
        <taxon>Gammaproteobacteria</taxon>
        <taxon>Pseudomonadales</taxon>
        <taxon>Pseudomonadaceae</taxon>
        <taxon>Pseudomonas</taxon>
    </lineage>
</organism>
<dbReference type="EMBL" id="JSFK01000038">
    <property type="protein sequence ID" value="KHA70451.1"/>
    <property type="molecule type" value="Genomic_DNA"/>
</dbReference>
<gene>
    <name evidence="1" type="ORF">NZ35_25705</name>
</gene>
<dbReference type="PATRIC" id="fig|587753.9.peg.4350"/>
<comment type="caution">
    <text evidence="1">The sequence shown here is derived from an EMBL/GenBank/DDBJ whole genome shotgun (WGS) entry which is preliminary data.</text>
</comment>
<dbReference type="Pfam" id="PF19619">
    <property type="entry name" value="DUF6124"/>
    <property type="match status" value="1"/>
</dbReference>
<dbReference type="OrthoDB" id="7005828at2"/>
<evidence type="ECO:0000313" key="2">
    <source>
        <dbReference type="Proteomes" id="UP000030564"/>
    </source>
</evidence>
<accession>A0A0A6FCG4</accession>
<reference evidence="1 2" key="1">
    <citation type="submission" date="2014-10" db="EMBL/GenBank/DDBJ databases">
        <title>Draft genome sequence of Pseudomonas chlororaphis EA105.</title>
        <authorList>
            <person name="McCully L.M."/>
            <person name="Bitzer A.S."/>
            <person name="Spence C."/>
            <person name="Bais H."/>
            <person name="Silby M.W."/>
        </authorList>
    </citation>
    <scope>NUCLEOTIDE SEQUENCE [LARGE SCALE GENOMIC DNA]</scope>
    <source>
        <strain evidence="1 2">EA105</strain>
    </source>
</reference>
<evidence type="ECO:0000313" key="1">
    <source>
        <dbReference type="EMBL" id="KHA70451.1"/>
    </source>
</evidence>
<protein>
    <recommendedName>
        <fullName evidence="3">DUF3077 domain-containing protein</fullName>
    </recommendedName>
</protein>